<feature type="signal peptide" evidence="1">
    <location>
        <begin position="1"/>
        <end position="21"/>
    </location>
</feature>
<protein>
    <submittedName>
        <fullName evidence="2">HofP</fullName>
    </submittedName>
</protein>
<evidence type="ECO:0000313" key="3">
    <source>
        <dbReference type="Proteomes" id="UP000053038"/>
    </source>
</evidence>
<dbReference type="InterPro" id="IPR019684">
    <property type="entry name" value="HofP"/>
</dbReference>
<comment type="caution">
    <text evidence="2">The sequence shown here is derived from an EMBL/GenBank/DDBJ whole genome shotgun (WGS) entry which is preliminary data.</text>
</comment>
<dbReference type="Proteomes" id="UP000053038">
    <property type="component" value="Unassembled WGS sequence"/>
</dbReference>
<name>A0A7V8IKH6_9GAMM</name>
<dbReference type="Pfam" id="PF10748">
    <property type="entry name" value="HofP"/>
    <property type="match status" value="1"/>
</dbReference>
<feature type="chain" id="PRO_5031412863" evidence="1">
    <location>
        <begin position="22"/>
        <end position="125"/>
    </location>
</feature>
<keyword evidence="3" id="KW-1185">Reference proteome</keyword>
<accession>A0A7V8IKH6</accession>
<keyword evidence="1" id="KW-0732">Signal</keyword>
<dbReference type="EMBL" id="JSXC01000015">
    <property type="protein sequence ID" value="KHN53826.1"/>
    <property type="molecule type" value="Genomic_DNA"/>
</dbReference>
<evidence type="ECO:0000256" key="1">
    <source>
        <dbReference type="SAM" id="SignalP"/>
    </source>
</evidence>
<evidence type="ECO:0000313" key="2">
    <source>
        <dbReference type="EMBL" id="KHN53826.1"/>
    </source>
</evidence>
<dbReference type="OrthoDB" id="6434111at2"/>
<sequence length="125" mass="13791">MSHIMLRIVLMLLLVSHRVQAEKTAERIDPFQPLSSTRCLPAATLPLWQLKGVIGSDNRWTGWLTQPEVGWIKLVNGETIPLGNWVVSQLDKSGVTLIPTAREAGCDGLPDALLLASPFINKPDR</sequence>
<reference evidence="2 3" key="1">
    <citation type="submission" date="2014-10" db="EMBL/GenBank/DDBJ databases">
        <title>Genome sequence of Pectobacterium carotovorum M022.</title>
        <authorList>
            <person name="Chan K.-G."/>
            <person name="Tan W.-S."/>
        </authorList>
    </citation>
    <scope>NUCLEOTIDE SEQUENCE [LARGE SCALE GENOMIC DNA]</scope>
    <source>
        <strain evidence="2 3">M022</strain>
    </source>
</reference>
<gene>
    <name evidence="2" type="ORF">OI69_05205</name>
</gene>
<dbReference type="AlphaFoldDB" id="A0A7V8IKH6"/>
<dbReference type="RefSeq" id="WP_039346931.1">
    <property type="nucleotide sequence ID" value="NZ_JSXC01000015.1"/>
</dbReference>
<organism evidence="2 3">
    <name type="scientific">Pectobacterium fontis</name>
    <dbReference type="NCBI Taxonomy" id="2558042"/>
    <lineage>
        <taxon>Bacteria</taxon>
        <taxon>Pseudomonadati</taxon>
        <taxon>Pseudomonadota</taxon>
        <taxon>Gammaproteobacteria</taxon>
        <taxon>Enterobacterales</taxon>
        <taxon>Pectobacteriaceae</taxon>
        <taxon>Pectobacterium</taxon>
    </lineage>
</organism>
<proteinExistence type="predicted"/>